<dbReference type="AlphaFoldDB" id="A0A4D6KTI1"/>
<organism evidence="2 3">
    <name type="scientific">Vigna unguiculata</name>
    <name type="common">Cowpea</name>
    <dbReference type="NCBI Taxonomy" id="3917"/>
    <lineage>
        <taxon>Eukaryota</taxon>
        <taxon>Viridiplantae</taxon>
        <taxon>Streptophyta</taxon>
        <taxon>Embryophyta</taxon>
        <taxon>Tracheophyta</taxon>
        <taxon>Spermatophyta</taxon>
        <taxon>Magnoliopsida</taxon>
        <taxon>eudicotyledons</taxon>
        <taxon>Gunneridae</taxon>
        <taxon>Pentapetalae</taxon>
        <taxon>rosids</taxon>
        <taxon>fabids</taxon>
        <taxon>Fabales</taxon>
        <taxon>Fabaceae</taxon>
        <taxon>Papilionoideae</taxon>
        <taxon>50 kb inversion clade</taxon>
        <taxon>NPAAA clade</taxon>
        <taxon>indigoferoid/millettioid clade</taxon>
        <taxon>Phaseoleae</taxon>
        <taxon>Vigna</taxon>
    </lineage>
</organism>
<feature type="compositionally biased region" description="Basic and acidic residues" evidence="1">
    <location>
        <begin position="70"/>
        <end position="97"/>
    </location>
</feature>
<accession>A0A4D6KTI1</accession>
<evidence type="ECO:0000313" key="2">
    <source>
        <dbReference type="EMBL" id="QCD78489.1"/>
    </source>
</evidence>
<proteinExistence type="predicted"/>
<sequence>MRRTFIPPSFDFDREIEKKKIEIAKRKEEKLTILLREMRELEEKERLRIQRREQKEREKFEQELREEEEQQRKEKEEKERKEKEEKERKEKVRQEKKFKRKEKEIERKEIMEYFKTNIVDMEEHTDFHLSTYWAKKPYFFTLPPSIIRHLAWDEERGAAGSDTGA</sequence>
<evidence type="ECO:0000313" key="3">
    <source>
        <dbReference type="Proteomes" id="UP000501690"/>
    </source>
</evidence>
<name>A0A4D6KTI1_VIGUN</name>
<gene>
    <name evidence="2" type="ORF">DEO72_LG1g2122</name>
</gene>
<keyword evidence="3" id="KW-1185">Reference proteome</keyword>
<protein>
    <submittedName>
        <fullName evidence="2">Uncharacterized protein</fullName>
    </submittedName>
</protein>
<reference evidence="2 3" key="1">
    <citation type="submission" date="2019-04" db="EMBL/GenBank/DDBJ databases">
        <title>An improved genome assembly and genetic linkage map for asparagus bean, Vigna unguiculata ssp. sesquipedialis.</title>
        <authorList>
            <person name="Xia Q."/>
            <person name="Zhang R."/>
            <person name="Dong Y."/>
        </authorList>
    </citation>
    <scope>NUCLEOTIDE SEQUENCE [LARGE SCALE GENOMIC DNA]</scope>
    <source>
        <tissue evidence="2">Leaf</tissue>
    </source>
</reference>
<feature type="region of interest" description="Disordered" evidence="1">
    <location>
        <begin position="56"/>
        <end position="97"/>
    </location>
</feature>
<dbReference type="EMBL" id="CP039345">
    <property type="protein sequence ID" value="QCD78489.1"/>
    <property type="molecule type" value="Genomic_DNA"/>
</dbReference>
<dbReference type="Proteomes" id="UP000501690">
    <property type="component" value="Linkage Group LG1"/>
</dbReference>
<evidence type="ECO:0000256" key="1">
    <source>
        <dbReference type="SAM" id="MobiDB-lite"/>
    </source>
</evidence>